<dbReference type="SUPFAM" id="SSF55729">
    <property type="entry name" value="Acyl-CoA N-acyltransferases (Nat)"/>
    <property type="match status" value="1"/>
</dbReference>
<dbReference type="PROSITE" id="PS51186">
    <property type="entry name" value="GNAT"/>
    <property type="match status" value="1"/>
</dbReference>
<evidence type="ECO:0000313" key="5">
    <source>
        <dbReference type="Proteomes" id="UP001500363"/>
    </source>
</evidence>
<protein>
    <recommendedName>
        <fullName evidence="3">N-acetyltransferase domain-containing protein</fullName>
    </recommendedName>
</protein>
<dbReference type="CDD" id="cd04301">
    <property type="entry name" value="NAT_SF"/>
    <property type="match status" value="1"/>
</dbReference>
<gene>
    <name evidence="4" type="ORF">GCM10009741_00840</name>
</gene>
<dbReference type="EMBL" id="BAAANC010000001">
    <property type="protein sequence ID" value="GAA1508007.1"/>
    <property type="molecule type" value="Genomic_DNA"/>
</dbReference>
<accession>A0ABN2A0J0</accession>
<evidence type="ECO:0000259" key="3">
    <source>
        <dbReference type="PROSITE" id="PS51186"/>
    </source>
</evidence>
<dbReference type="PANTHER" id="PTHR43877">
    <property type="entry name" value="AMINOALKYLPHOSPHONATE N-ACETYLTRANSFERASE-RELATED-RELATED"/>
    <property type="match status" value="1"/>
</dbReference>
<proteinExistence type="predicted"/>
<evidence type="ECO:0000256" key="1">
    <source>
        <dbReference type="ARBA" id="ARBA00022679"/>
    </source>
</evidence>
<organism evidence="4 5">
    <name type="scientific">Kribbella lupini</name>
    <dbReference type="NCBI Taxonomy" id="291602"/>
    <lineage>
        <taxon>Bacteria</taxon>
        <taxon>Bacillati</taxon>
        <taxon>Actinomycetota</taxon>
        <taxon>Actinomycetes</taxon>
        <taxon>Propionibacteriales</taxon>
        <taxon>Kribbellaceae</taxon>
        <taxon>Kribbella</taxon>
    </lineage>
</organism>
<feature type="domain" description="N-acetyltransferase" evidence="3">
    <location>
        <begin position="15"/>
        <end position="159"/>
    </location>
</feature>
<dbReference type="Proteomes" id="UP001500363">
    <property type="component" value="Unassembled WGS sequence"/>
</dbReference>
<dbReference type="InterPro" id="IPR050832">
    <property type="entry name" value="Bact_Acetyltransf"/>
</dbReference>
<evidence type="ECO:0000256" key="2">
    <source>
        <dbReference type="ARBA" id="ARBA00023315"/>
    </source>
</evidence>
<name>A0ABN2A0J0_9ACTN</name>
<evidence type="ECO:0000313" key="4">
    <source>
        <dbReference type="EMBL" id="GAA1508007.1"/>
    </source>
</evidence>
<reference evidence="4 5" key="1">
    <citation type="journal article" date="2019" name="Int. J. Syst. Evol. Microbiol.">
        <title>The Global Catalogue of Microorganisms (GCM) 10K type strain sequencing project: providing services to taxonomists for standard genome sequencing and annotation.</title>
        <authorList>
            <consortium name="The Broad Institute Genomics Platform"/>
            <consortium name="The Broad Institute Genome Sequencing Center for Infectious Disease"/>
            <person name="Wu L."/>
            <person name="Ma J."/>
        </authorList>
    </citation>
    <scope>NUCLEOTIDE SEQUENCE [LARGE SCALE GENOMIC DNA]</scope>
    <source>
        <strain evidence="4 5">JCM 14303</strain>
    </source>
</reference>
<dbReference type="RefSeq" id="WP_344167481.1">
    <property type="nucleotide sequence ID" value="NZ_BAAANC010000001.1"/>
</dbReference>
<keyword evidence="2" id="KW-0012">Acyltransferase</keyword>
<dbReference type="Pfam" id="PF00583">
    <property type="entry name" value="Acetyltransf_1"/>
    <property type="match status" value="1"/>
</dbReference>
<keyword evidence="5" id="KW-1185">Reference proteome</keyword>
<dbReference type="InterPro" id="IPR000182">
    <property type="entry name" value="GNAT_dom"/>
</dbReference>
<dbReference type="InterPro" id="IPR016181">
    <property type="entry name" value="Acyl_CoA_acyltransferase"/>
</dbReference>
<sequence>MSTRRPHALGGRTEFRLRTGQLGSVIAPGNELLDQAARLFMGRPAEEAYLRSPTSLAFVAVVGSEVVGWCWGYHLPRPDGTSMLYVHQLKVAEAHRGQGIGRELVTTFMTAGTAAGAGTMFLTTGADNTAARALYDSLGGGLAEQGPTVNYWFLLKGRP</sequence>
<keyword evidence="1" id="KW-0808">Transferase</keyword>
<dbReference type="Gene3D" id="3.40.630.30">
    <property type="match status" value="1"/>
</dbReference>
<comment type="caution">
    <text evidence="4">The sequence shown here is derived from an EMBL/GenBank/DDBJ whole genome shotgun (WGS) entry which is preliminary data.</text>
</comment>